<evidence type="ECO:0000313" key="14">
    <source>
        <dbReference type="Proteomes" id="UP000070160"/>
    </source>
</evidence>
<dbReference type="STRING" id="1588748.HMPREF3182_01525"/>
<dbReference type="PROSITE" id="PS00065">
    <property type="entry name" value="D_2_HYDROXYACID_DH_1"/>
    <property type="match status" value="1"/>
</dbReference>
<dbReference type="FunFam" id="3.30.1330.90:FF:000003">
    <property type="entry name" value="D-3-phosphoglycerate dehydrogenase"/>
    <property type="match status" value="1"/>
</dbReference>
<keyword evidence="14" id="KW-1185">Reference proteome</keyword>
<dbReference type="RefSeq" id="WP_062486586.1">
    <property type="nucleotide sequence ID" value="NZ_KQ960955.1"/>
</dbReference>
<keyword evidence="5 11" id="KW-0028">Amino-acid biosynthesis</keyword>
<dbReference type="InterPro" id="IPR006236">
    <property type="entry name" value="PGDH"/>
</dbReference>
<dbReference type="InterPro" id="IPR006139">
    <property type="entry name" value="D-isomer_2_OHA_DH_cat_dom"/>
</dbReference>
<dbReference type="InterPro" id="IPR045626">
    <property type="entry name" value="PGDH_ASB_dom"/>
</dbReference>
<dbReference type="InterPro" id="IPR029752">
    <property type="entry name" value="D-isomer_DH_CS1"/>
</dbReference>
<dbReference type="InterPro" id="IPR036291">
    <property type="entry name" value="NAD(P)-bd_dom_sf"/>
</dbReference>
<dbReference type="PATRIC" id="fig|1588748.3.peg.1477"/>
<dbReference type="InterPro" id="IPR006140">
    <property type="entry name" value="D-isomer_DH_NAD-bd"/>
</dbReference>
<evidence type="ECO:0000259" key="12">
    <source>
        <dbReference type="PROSITE" id="PS51671"/>
    </source>
</evidence>
<dbReference type="Proteomes" id="UP000070160">
    <property type="component" value="Unassembled WGS sequence"/>
</dbReference>
<comment type="function">
    <text evidence="1">Catalyzes the reversible oxidation of 3-phospho-D-glycerate to 3-phosphonooxypyruvate, the first step of the phosphorylated L-serine biosynthesis pathway. Also catalyzes the reversible oxidation of 2-hydroxyglutarate to 2-oxoglutarate.</text>
</comment>
<sequence>MKILVSDDVAQEGIYLLRQHGYDVDVKMNLKEADLIQCIGEYDGLITRSMTHVTEAVIKAATKLKVIGRAGVGVDSIDIKTATRKGIIVVNAPTANTIAATEHTCAMIMAITRHIPQAHYSLMAGQWTREAFTGIQLKDKTIGIIGVGRIGSRIAKRMQAMEMRTIGYDPYIPRERGIQLGVELMDLESLLEQSDYITLHTPLTKETRNMIGAEQIRKMKKGVRLINVSRGKVVDIKALAEALLRGHVAGAALDVFPEEPLSQEINPFLGMDNVVLTPHLGASTVEAQIGVSMDVAKGVIAALQGEPVPTAVNMAPVPPNVYNVIQPYFNLVERMGTMGAYLVSAPMQEIQVEYTGELAETETRLLTTAAIKGALNPILQDSVNFVNAADVAKSRHVSVKEIKSQQSGDFTDAVTVRIKTEKGEHAIVGMLFNKKEPKIVQIDNWRLDFTPEGYLILAPHRNQPNMIGQISTILGQAGINITGMQVGKMTEADINIMAVAVAEDIPHDIMLKLRAIEGILDITLIHCEIH</sequence>
<dbReference type="GO" id="GO:0051287">
    <property type="term" value="F:NAD binding"/>
    <property type="evidence" value="ECO:0007669"/>
    <property type="project" value="UniProtKB-UniRule"/>
</dbReference>
<evidence type="ECO:0000313" key="13">
    <source>
        <dbReference type="EMBL" id="KXB90211.1"/>
    </source>
</evidence>
<accession>A0A134CDA5</accession>
<comment type="catalytic activity">
    <reaction evidence="10 11">
        <text>(2R)-3-phosphoglycerate + NAD(+) = 3-phosphooxypyruvate + NADH + H(+)</text>
        <dbReference type="Rhea" id="RHEA:12641"/>
        <dbReference type="ChEBI" id="CHEBI:15378"/>
        <dbReference type="ChEBI" id="CHEBI:18110"/>
        <dbReference type="ChEBI" id="CHEBI:57540"/>
        <dbReference type="ChEBI" id="CHEBI:57945"/>
        <dbReference type="ChEBI" id="CHEBI:58272"/>
        <dbReference type="EC" id="1.1.1.95"/>
    </reaction>
</comment>
<dbReference type="GO" id="GO:0006564">
    <property type="term" value="P:L-serine biosynthetic process"/>
    <property type="evidence" value="ECO:0007669"/>
    <property type="project" value="UniProtKB-UniRule"/>
</dbReference>
<name>A0A134CDA5_9FIRM</name>
<gene>
    <name evidence="13" type="ORF">HMPREF3182_01525</name>
</gene>
<protein>
    <recommendedName>
        <fullName evidence="4 11">D-3-phosphoglycerate dehydrogenase</fullName>
        <ecNumber evidence="11">1.1.1.95</ecNumber>
    </recommendedName>
</protein>
<evidence type="ECO:0000256" key="1">
    <source>
        <dbReference type="ARBA" id="ARBA00003800"/>
    </source>
</evidence>
<dbReference type="InterPro" id="IPR029009">
    <property type="entry name" value="ASB_dom_sf"/>
</dbReference>
<keyword evidence="7 11" id="KW-0520">NAD</keyword>
<keyword evidence="6 11" id="KW-0560">Oxidoreductase</keyword>
<evidence type="ECO:0000256" key="6">
    <source>
        <dbReference type="ARBA" id="ARBA00023002"/>
    </source>
</evidence>
<dbReference type="InterPro" id="IPR050857">
    <property type="entry name" value="D-2-hydroxyacid_DH"/>
</dbReference>
<dbReference type="Gene3D" id="3.30.1330.90">
    <property type="entry name" value="D-3-phosphoglycerate dehydrogenase, domain 3"/>
    <property type="match status" value="1"/>
</dbReference>
<evidence type="ECO:0000256" key="10">
    <source>
        <dbReference type="ARBA" id="ARBA00048731"/>
    </source>
</evidence>
<dbReference type="InterPro" id="IPR029753">
    <property type="entry name" value="D-isomer_DH_CS"/>
</dbReference>
<comment type="catalytic activity">
    <reaction evidence="9">
        <text>(R)-2-hydroxyglutarate + NAD(+) = 2-oxoglutarate + NADH + H(+)</text>
        <dbReference type="Rhea" id="RHEA:49612"/>
        <dbReference type="ChEBI" id="CHEBI:15378"/>
        <dbReference type="ChEBI" id="CHEBI:15801"/>
        <dbReference type="ChEBI" id="CHEBI:16810"/>
        <dbReference type="ChEBI" id="CHEBI:57540"/>
        <dbReference type="ChEBI" id="CHEBI:57945"/>
        <dbReference type="EC" id="1.1.1.399"/>
    </reaction>
</comment>
<dbReference type="PROSITE" id="PS00671">
    <property type="entry name" value="D_2_HYDROXYACID_DH_3"/>
    <property type="match status" value="1"/>
</dbReference>
<dbReference type="InterPro" id="IPR045865">
    <property type="entry name" value="ACT-like_dom_sf"/>
</dbReference>
<dbReference type="InterPro" id="IPR002912">
    <property type="entry name" value="ACT_dom"/>
</dbReference>
<evidence type="ECO:0000256" key="2">
    <source>
        <dbReference type="ARBA" id="ARBA00005216"/>
    </source>
</evidence>
<evidence type="ECO:0000256" key="8">
    <source>
        <dbReference type="ARBA" id="ARBA00023299"/>
    </source>
</evidence>
<dbReference type="UniPathway" id="UPA00135">
    <property type="reaction ID" value="UER00196"/>
</dbReference>
<feature type="domain" description="ACT" evidence="12">
    <location>
        <begin position="455"/>
        <end position="527"/>
    </location>
</feature>
<dbReference type="Pfam" id="PF19304">
    <property type="entry name" value="PGDH_inter"/>
    <property type="match status" value="1"/>
</dbReference>
<dbReference type="Pfam" id="PF00389">
    <property type="entry name" value="2-Hacid_dh"/>
    <property type="match status" value="1"/>
</dbReference>
<dbReference type="SUPFAM" id="SSF55021">
    <property type="entry name" value="ACT-like"/>
    <property type="match status" value="1"/>
</dbReference>
<dbReference type="Gene3D" id="3.30.70.260">
    <property type="match status" value="1"/>
</dbReference>
<evidence type="ECO:0000256" key="9">
    <source>
        <dbReference type="ARBA" id="ARBA00048126"/>
    </source>
</evidence>
<dbReference type="EC" id="1.1.1.95" evidence="11"/>
<dbReference type="Pfam" id="PF02826">
    <property type="entry name" value="2-Hacid_dh_C"/>
    <property type="match status" value="1"/>
</dbReference>
<dbReference type="NCBIfam" id="TIGR01327">
    <property type="entry name" value="PGDH"/>
    <property type="match status" value="1"/>
</dbReference>
<dbReference type="SUPFAM" id="SSF143548">
    <property type="entry name" value="Serine metabolism enzymes domain"/>
    <property type="match status" value="1"/>
</dbReference>
<dbReference type="SUPFAM" id="SSF51735">
    <property type="entry name" value="NAD(P)-binding Rossmann-fold domains"/>
    <property type="match status" value="1"/>
</dbReference>
<comment type="similarity">
    <text evidence="3 11">Belongs to the D-isomer specific 2-hydroxyacid dehydrogenase family.</text>
</comment>
<reference evidence="14" key="1">
    <citation type="submission" date="2016-01" db="EMBL/GenBank/DDBJ databases">
        <authorList>
            <person name="Mitreva M."/>
            <person name="Pepin K.H."/>
            <person name="Mihindukulasuriya K.A."/>
            <person name="Fulton R."/>
            <person name="Fronick C."/>
            <person name="O'Laughlin M."/>
            <person name="Miner T."/>
            <person name="Herter B."/>
            <person name="Rosa B.A."/>
            <person name="Cordes M."/>
            <person name="Tomlinson C."/>
            <person name="Wollam A."/>
            <person name="Palsikar V.B."/>
            <person name="Mardis E.R."/>
            <person name="Wilson R.K."/>
        </authorList>
    </citation>
    <scope>NUCLEOTIDE SEQUENCE [LARGE SCALE GENOMIC DNA]</scope>
    <source>
        <strain evidence="14">KA00182</strain>
    </source>
</reference>
<evidence type="ECO:0000256" key="4">
    <source>
        <dbReference type="ARBA" id="ARBA00021582"/>
    </source>
</evidence>
<comment type="caution">
    <text evidence="13">The sequence shown here is derived from an EMBL/GenBank/DDBJ whole genome shotgun (WGS) entry which is preliminary data.</text>
</comment>
<keyword evidence="8 11" id="KW-0718">Serine biosynthesis</keyword>
<evidence type="ECO:0000256" key="5">
    <source>
        <dbReference type="ARBA" id="ARBA00022605"/>
    </source>
</evidence>
<organism evidence="13 14">
    <name type="scientific">Megasphaera hutchinsoni</name>
    <dbReference type="NCBI Taxonomy" id="1588748"/>
    <lineage>
        <taxon>Bacteria</taxon>
        <taxon>Bacillati</taxon>
        <taxon>Bacillota</taxon>
        <taxon>Negativicutes</taxon>
        <taxon>Veillonellales</taxon>
        <taxon>Veillonellaceae</taxon>
        <taxon>Megasphaera</taxon>
    </lineage>
</organism>
<dbReference type="CDD" id="cd12173">
    <property type="entry name" value="PGDH_4"/>
    <property type="match status" value="1"/>
</dbReference>
<comment type="pathway">
    <text evidence="2 11">Amino-acid biosynthesis; L-serine biosynthesis; L-serine from 3-phospho-D-glycerate: step 1/3.</text>
</comment>
<evidence type="ECO:0000256" key="3">
    <source>
        <dbReference type="ARBA" id="ARBA00005854"/>
    </source>
</evidence>
<dbReference type="CDD" id="cd04879">
    <property type="entry name" value="ACT_3PGDH-like"/>
    <property type="match status" value="1"/>
</dbReference>
<dbReference type="GO" id="GO:0004617">
    <property type="term" value="F:phosphoglycerate dehydrogenase activity"/>
    <property type="evidence" value="ECO:0007669"/>
    <property type="project" value="UniProtKB-UniRule"/>
</dbReference>
<dbReference type="PANTHER" id="PTHR42789">
    <property type="entry name" value="D-ISOMER SPECIFIC 2-HYDROXYACID DEHYDROGENASE FAMILY PROTEIN (AFU_ORTHOLOGUE AFUA_6G10090)"/>
    <property type="match status" value="1"/>
</dbReference>
<dbReference type="EMBL" id="LSDT01000050">
    <property type="protein sequence ID" value="KXB90211.1"/>
    <property type="molecule type" value="Genomic_DNA"/>
</dbReference>
<dbReference type="PROSITE" id="PS51671">
    <property type="entry name" value="ACT"/>
    <property type="match status" value="1"/>
</dbReference>
<evidence type="ECO:0000256" key="11">
    <source>
        <dbReference type="RuleBase" id="RU363003"/>
    </source>
</evidence>
<dbReference type="SUPFAM" id="SSF52283">
    <property type="entry name" value="Formate/glycerate dehydrogenase catalytic domain-like"/>
    <property type="match status" value="1"/>
</dbReference>
<dbReference type="AlphaFoldDB" id="A0A134CDA5"/>
<dbReference type="FunFam" id="3.40.50.720:FF:000021">
    <property type="entry name" value="D-3-phosphoglycerate dehydrogenase"/>
    <property type="match status" value="1"/>
</dbReference>
<dbReference type="Gene3D" id="3.40.50.720">
    <property type="entry name" value="NAD(P)-binding Rossmann-like Domain"/>
    <property type="match status" value="2"/>
</dbReference>
<evidence type="ECO:0000256" key="7">
    <source>
        <dbReference type="ARBA" id="ARBA00023027"/>
    </source>
</evidence>
<proteinExistence type="inferred from homology"/>
<dbReference type="PANTHER" id="PTHR42789:SF1">
    <property type="entry name" value="D-ISOMER SPECIFIC 2-HYDROXYACID DEHYDROGENASE FAMILY PROTEIN (AFU_ORTHOLOGUE AFUA_6G10090)"/>
    <property type="match status" value="1"/>
</dbReference>